<dbReference type="SUPFAM" id="SSF140652">
    <property type="entry name" value="YozE-like"/>
    <property type="match status" value="1"/>
</dbReference>
<evidence type="ECO:0000256" key="1">
    <source>
        <dbReference type="HAMAP-Rule" id="MF_01538"/>
    </source>
</evidence>
<dbReference type="EMBL" id="UGZE01000001">
    <property type="protein sequence ID" value="SUJ19775.1"/>
    <property type="molecule type" value="Genomic_DNA"/>
</dbReference>
<evidence type="ECO:0000313" key="5">
    <source>
        <dbReference type="Proteomes" id="UP000254956"/>
    </source>
</evidence>
<dbReference type="Proteomes" id="UP000254956">
    <property type="component" value="Unassembled WGS sequence"/>
</dbReference>
<keyword evidence="6" id="KW-1185">Reference proteome</keyword>
<organism evidence="4 5">
    <name type="scientific">Staphylococcus arlettae</name>
    <dbReference type="NCBI Taxonomy" id="29378"/>
    <lineage>
        <taxon>Bacteria</taxon>
        <taxon>Bacillati</taxon>
        <taxon>Bacillota</taxon>
        <taxon>Bacilli</taxon>
        <taxon>Bacillales</taxon>
        <taxon>Staphylococcaceae</taxon>
        <taxon>Staphylococcus</taxon>
    </lineage>
</organism>
<evidence type="ECO:0000313" key="3">
    <source>
        <dbReference type="EMBL" id="GEP99034.1"/>
    </source>
</evidence>
<dbReference type="Gene3D" id="1.10.150.260">
    <property type="entry name" value="YozE SAM-like"/>
    <property type="match status" value="1"/>
</dbReference>
<dbReference type="AlphaFoldDB" id="A0A2T7BVY3"/>
<dbReference type="InterPro" id="IPR010673">
    <property type="entry name" value="UPF0346"/>
</dbReference>
<dbReference type="STRING" id="1212545.SARL_12426"/>
<accession>A0A2T7BVY3</accession>
<dbReference type="RefSeq" id="WP_002511144.1">
    <property type="nucleotide sequence ID" value="NZ_AP019698.1"/>
</dbReference>
<protein>
    <recommendedName>
        <fullName evidence="1">UPF0346 protein NCTC12413_01493</fullName>
    </recommendedName>
</protein>
<dbReference type="GeneID" id="97287767"/>
<dbReference type="NCBIfam" id="NF010193">
    <property type="entry name" value="PRK13672.1"/>
    <property type="match status" value="1"/>
</dbReference>
<dbReference type="PIRSF" id="PIRSF037262">
    <property type="entry name" value="UCP037262"/>
    <property type="match status" value="1"/>
</dbReference>
<feature type="domain" description="YozE SAM-like" evidence="2">
    <location>
        <begin position="5"/>
        <end position="69"/>
    </location>
</feature>
<comment type="similarity">
    <text evidence="1">Belongs to the UPF0346 family.</text>
</comment>
<dbReference type="Pfam" id="PF06855">
    <property type="entry name" value="YozE_SAM_like"/>
    <property type="match status" value="1"/>
</dbReference>
<sequence length="73" mass="8781">MKNHSFYQFILTVRGRKDAKGELAEEIFDDLSFPKQEKDFNQLSDYVETHGNFTVSMAVFDDLYEEYQEWLKF</sequence>
<evidence type="ECO:0000313" key="4">
    <source>
        <dbReference type="EMBL" id="SUJ19775.1"/>
    </source>
</evidence>
<proteinExistence type="inferred from homology"/>
<reference evidence="4 5" key="1">
    <citation type="submission" date="2018-06" db="EMBL/GenBank/DDBJ databases">
        <authorList>
            <consortium name="Pathogen Informatics"/>
            <person name="Doyle S."/>
        </authorList>
    </citation>
    <scope>NUCLEOTIDE SEQUENCE [LARGE SCALE GENOMIC DNA]</scope>
    <source>
        <strain evidence="4 5">NCTC12413</strain>
    </source>
</reference>
<gene>
    <name evidence="4" type="ORF">NCTC12413_01493</name>
    <name evidence="3" type="ORF">SAR03_00720</name>
</gene>
<dbReference type="InterPro" id="IPR023089">
    <property type="entry name" value="YozE_SAM-like"/>
</dbReference>
<dbReference type="HAMAP" id="MF_01538">
    <property type="entry name" value="UPF0346"/>
    <property type="match status" value="1"/>
</dbReference>
<dbReference type="EMBL" id="BKAV01000001">
    <property type="protein sequence ID" value="GEP99034.1"/>
    <property type="molecule type" value="Genomic_DNA"/>
</dbReference>
<dbReference type="InterPro" id="IPR036806">
    <property type="entry name" value="YozE_SAM-like_sf"/>
</dbReference>
<dbReference type="Proteomes" id="UP000321598">
    <property type="component" value="Unassembled WGS sequence"/>
</dbReference>
<evidence type="ECO:0000313" key="6">
    <source>
        <dbReference type="Proteomes" id="UP000321598"/>
    </source>
</evidence>
<name>A0A2T7BVY3_9STAP</name>
<reference evidence="3 6" key="2">
    <citation type="submission" date="2019-07" db="EMBL/GenBank/DDBJ databases">
        <title>Whole genome shotgun sequence of Staphylococcus arlettae NBRC 109765.</title>
        <authorList>
            <person name="Hosoyama A."/>
            <person name="Uohara A."/>
            <person name="Ohji S."/>
            <person name="Ichikawa N."/>
        </authorList>
    </citation>
    <scope>NUCLEOTIDE SEQUENCE [LARGE SCALE GENOMIC DNA]</scope>
    <source>
        <strain evidence="3 6">NBRC 109765</strain>
    </source>
</reference>
<dbReference type="OrthoDB" id="2242851at2"/>
<evidence type="ECO:0000259" key="2">
    <source>
        <dbReference type="Pfam" id="PF06855"/>
    </source>
</evidence>